<dbReference type="Gramene" id="TVU11951">
    <property type="protein sequence ID" value="TVU11951"/>
    <property type="gene ID" value="EJB05_45563"/>
</dbReference>
<dbReference type="PANTHER" id="PTHR32141">
    <property type="match status" value="1"/>
</dbReference>
<dbReference type="InterPro" id="IPR036047">
    <property type="entry name" value="F-box-like_dom_sf"/>
</dbReference>
<dbReference type="PANTHER" id="PTHR32141:SF179">
    <property type="entry name" value="F-BOX DOMAIN-CONTAINING PROTEIN"/>
    <property type="match status" value="1"/>
</dbReference>
<evidence type="ECO:0000259" key="2">
    <source>
        <dbReference type="Pfam" id="PF00646"/>
    </source>
</evidence>
<dbReference type="InterPro" id="IPR006566">
    <property type="entry name" value="FBD"/>
</dbReference>
<feature type="domain" description="F-box" evidence="2">
    <location>
        <begin position="49"/>
        <end position="89"/>
    </location>
</feature>
<evidence type="ECO:0000259" key="4">
    <source>
        <dbReference type="Pfam" id="PF24758"/>
    </source>
</evidence>
<dbReference type="Proteomes" id="UP000324897">
    <property type="component" value="Chromosome 3"/>
</dbReference>
<dbReference type="OrthoDB" id="612216at2759"/>
<dbReference type="InterPro" id="IPR055411">
    <property type="entry name" value="LRR_FXL15/At3g58940/PEG3-like"/>
</dbReference>
<evidence type="ECO:0000256" key="1">
    <source>
        <dbReference type="SAM" id="MobiDB-lite"/>
    </source>
</evidence>
<protein>
    <submittedName>
        <fullName evidence="5">Uncharacterized protein</fullName>
    </submittedName>
</protein>
<dbReference type="InterPro" id="IPR032675">
    <property type="entry name" value="LRR_dom_sf"/>
</dbReference>
<evidence type="ECO:0000313" key="5">
    <source>
        <dbReference type="EMBL" id="TVU11951.1"/>
    </source>
</evidence>
<dbReference type="EMBL" id="RWGY01000039">
    <property type="protein sequence ID" value="TVU11951.1"/>
    <property type="molecule type" value="Genomic_DNA"/>
</dbReference>
<dbReference type="InterPro" id="IPR001810">
    <property type="entry name" value="F-box_dom"/>
</dbReference>
<dbReference type="SUPFAM" id="SSF52047">
    <property type="entry name" value="RNI-like"/>
    <property type="match status" value="1"/>
</dbReference>
<feature type="region of interest" description="Disordered" evidence="1">
    <location>
        <begin position="464"/>
        <end position="496"/>
    </location>
</feature>
<evidence type="ECO:0000259" key="3">
    <source>
        <dbReference type="Pfam" id="PF08387"/>
    </source>
</evidence>
<reference evidence="5 6" key="1">
    <citation type="journal article" date="2019" name="Sci. Rep.">
        <title>A high-quality genome of Eragrostis curvula grass provides insights into Poaceae evolution and supports new strategies to enhance forage quality.</title>
        <authorList>
            <person name="Carballo J."/>
            <person name="Santos B.A.C.M."/>
            <person name="Zappacosta D."/>
            <person name="Garbus I."/>
            <person name="Selva J.P."/>
            <person name="Gallo C.A."/>
            <person name="Diaz A."/>
            <person name="Albertini E."/>
            <person name="Caccamo M."/>
            <person name="Echenique V."/>
        </authorList>
    </citation>
    <scope>NUCLEOTIDE SEQUENCE [LARGE SCALE GENOMIC DNA]</scope>
    <source>
        <strain evidence="6">cv. Victoria</strain>
        <tissue evidence="5">Leaf</tissue>
    </source>
</reference>
<feature type="domain" description="FBD" evidence="3">
    <location>
        <begin position="368"/>
        <end position="404"/>
    </location>
</feature>
<organism evidence="5 6">
    <name type="scientific">Eragrostis curvula</name>
    <name type="common">weeping love grass</name>
    <dbReference type="NCBI Taxonomy" id="38414"/>
    <lineage>
        <taxon>Eukaryota</taxon>
        <taxon>Viridiplantae</taxon>
        <taxon>Streptophyta</taxon>
        <taxon>Embryophyta</taxon>
        <taxon>Tracheophyta</taxon>
        <taxon>Spermatophyta</taxon>
        <taxon>Magnoliopsida</taxon>
        <taxon>Liliopsida</taxon>
        <taxon>Poales</taxon>
        <taxon>Poaceae</taxon>
        <taxon>PACMAD clade</taxon>
        <taxon>Chloridoideae</taxon>
        <taxon>Eragrostideae</taxon>
        <taxon>Eragrostidinae</taxon>
        <taxon>Eragrostis</taxon>
    </lineage>
</organism>
<dbReference type="InterPro" id="IPR053781">
    <property type="entry name" value="F-box_AtFBL13-like"/>
</dbReference>
<dbReference type="Pfam" id="PF08387">
    <property type="entry name" value="FBD"/>
    <property type="match status" value="1"/>
</dbReference>
<gene>
    <name evidence="5" type="ORF">EJB05_45563</name>
</gene>
<dbReference type="Gene3D" id="3.80.10.10">
    <property type="entry name" value="Ribonuclease Inhibitor"/>
    <property type="match status" value="1"/>
</dbReference>
<evidence type="ECO:0000313" key="6">
    <source>
        <dbReference type="Proteomes" id="UP000324897"/>
    </source>
</evidence>
<dbReference type="Pfam" id="PF24758">
    <property type="entry name" value="LRR_At5g56370"/>
    <property type="match status" value="1"/>
</dbReference>
<dbReference type="SUPFAM" id="SSF81383">
    <property type="entry name" value="F-box domain"/>
    <property type="match status" value="1"/>
</dbReference>
<accession>A0A5J9TMS8</accession>
<feature type="non-terminal residue" evidence="5">
    <location>
        <position position="1"/>
    </location>
</feature>
<dbReference type="AlphaFoldDB" id="A0A5J9TMS8"/>
<dbReference type="InterPro" id="IPR055302">
    <property type="entry name" value="F-box_dom-containing"/>
</dbReference>
<dbReference type="CDD" id="cd22160">
    <property type="entry name" value="F-box_AtFBL13-like"/>
    <property type="match status" value="1"/>
</dbReference>
<keyword evidence="6" id="KW-1185">Reference proteome</keyword>
<feature type="compositionally biased region" description="Polar residues" evidence="1">
    <location>
        <begin position="481"/>
        <end position="496"/>
    </location>
</feature>
<name>A0A5J9TMS8_9POAL</name>
<feature type="domain" description="F-box/LRR-repeat protein 15/At3g58940/PEG3-like LRR" evidence="4">
    <location>
        <begin position="137"/>
        <end position="341"/>
    </location>
</feature>
<dbReference type="Pfam" id="PF00646">
    <property type="entry name" value="F-box"/>
    <property type="match status" value="1"/>
</dbReference>
<proteinExistence type="predicted"/>
<sequence length="496" mass="55827">MHEGRRLTSALLPAQKELLSGLTSGLKPVHGQETLRHVERKKEDDVDCISLLPNRVLEDIISLLPTKDAARTQTLATQWHHLWRSAPLNLDCSGGGLPEQEQVQAGLISRVLAAHPRPVRRFSIPALHLRQHRLAIVDNWLNSAAFDNLQELEFYLGYVMCCFGQAVLLPASAFRFSATLRVITISECHISDGAVEGLSFPQLRHLGLVGVMISEGSLQSIIDGSPVLECLLLSCSFGFHSIRINSPTLVSIGLCLYVDSVSFVIEDAPLLERLFQFDRLIETKHTYVSVISAPRLETLGCLSDYISQSKYAFGTTILQDLWIVSFTTEVRSVKTLAINMRKLSLDTTSSLAGGQNLWRRKHGRHVRSLDIRLKTIVLKNYRGIKSQVSFANFFVLNAKMLELMRFEGKRCNDSQFIAKQQSLLVLAERASTGAQFRFKRSWHCIPNIKRASDLLKTDPFECTENTKSTKNKEKETPFDDYSNTTRNAWNTDDNLE</sequence>
<comment type="caution">
    <text evidence="5">The sequence shown here is derived from an EMBL/GenBank/DDBJ whole genome shotgun (WGS) entry which is preliminary data.</text>
</comment>